<proteinExistence type="predicted"/>
<evidence type="ECO:0000256" key="1">
    <source>
        <dbReference type="SAM" id="MobiDB-lite"/>
    </source>
</evidence>
<protein>
    <submittedName>
        <fullName evidence="2">Uncharacterized protein</fullName>
    </submittedName>
</protein>
<evidence type="ECO:0000313" key="3">
    <source>
        <dbReference type="Proteomes" id="UP000288168"/>
    </source>
</evidence>
<dbReference type="AlphaFoldDB" id="A0A428QVI9"/>
<dbReference type="EMBL" id="NKCI01000014">
    <property type="protein sequence ID" value="RSL69203.1"/>
    <property type="molecule type" value="Genomic_DNA"/>
</dbReference>
<dbReference type="OrthoDB" id="5073821at2759"/>
<organism evidence="2 3">
    <name type="scientific">Fusarium duplospermum</name>
    <dbReference type="NCBI Taxonomy" id="1325734"/>
    <lineage>
        <taxon>Eukaryota</taxon>
        <taxon>Fungi</taxon>
        <taxon>Dikarya</taxon>
        <taxon>Ascomycota</taxon>
        <taxon>Pezizomycotina</taxon>
        <taxon>Sordariomycetes</taxon>
        <taxon>Hypocreomycetidae</taxon>
        <taxon>Hypocreales</taxon>
        <taxon>Nectriaceae</taxon>
        <taxon>Fusarium</taxon>
        <taxon>Fusarium solani species complex</taxon>
    </lineage>
</organism>
<sequence length="264" mass="28946">MTRLCNELEASGNVQSQRSAPDLGMLGSTLDINMIDLPSPMSSEPASPTSSISSLSPIRRSSPSPSPSRVKNGDMIRIALKIGTTNVPCIARCCPREQTSAVDEDFIRTWGVSPRPTPRMRLETRGTDSWCALDVVDVEKVGSTNVNLKMPIIKFQDPRFSVVLGVEALNLLGLIGNAGKSEIYPRPRPCLGRQQPVPSSWRLVKGVVTIIADIAGITETAVNSIHPVGSSNQDRSPFAQFTWWFDLGRRLWFQLGHVFHGIIR</sequence>
<gene>
    <name evidence="2" type="ORF">CEP54_002392</name>
</gene>
<reference evidence="2 3" key="1">
    <citation type="submission" date="2017-06" db="EMBL/GenBank/DDBJ databases">
        <title>Comparative genomic analysis of Ambrosia Fusariam Clade fungi.</title>
        <authorList>
            <person name="Stajich J.E."/>
            <person name="Carrillo J."/>
            <person name="Kijimoto T."/>
            <person name="Eskalen A."/>
            <person name="O'Donnell K."/>
            <person name="Kasson M."/>
        </authorList>
    </citation>
    <scope>NUCLEOTIDE SEQUENCE [LARGE SCALE GENOMIC DNA]</scope>
    <source>
        <strain evidence="2 3">NRRL62584</strain>
    </source>
</reference>
<evidence type="ECO:0000313" key="2">
    <source>
        <dbReference type="EMBL" id="RSL69203.1"/>
    </source>
</evidence>
<comment type="caution">
    <text evidence="2">The sequence shown here is derived from an EMBL/GenBank/DDBJ whole genome shotgun (WGS) entry which is preliminary data.</text>
</comment>
<keyword evidence="3" id="KW-1185">Reference proteome</keyword>
<name>A0A428QVI9_9HYPO</name>
<dbReference type="Proteomes" id="UP000288168">
    <property type="component" value="Unassembled WGS sequence"/>
</dbReference>
<feature type="compositionally biased region" description="Low complexity" evidence="1">
    <location>
        <begin position="38"/>
        <end position="63"/>
    </location>
</feature>
<feature type="region of interest" description="Disordered" evidence="1">
    <location>
        <begin position="35"/>
        <end position="73"/>
    </location>
</feature>
<accession>A0A428QVI9</accession>